<organism evidence="2 3">
    <name type="scientific">candidate division MSBL1 archaeon SCGC-AAA259I14</name>
    <dbReference type="NCBI Taxonomy" id="1698268"/>
    <lineage>
        <taxon>Archaea</taxon>
        <taxon>Methanobacteriati</taxon>
        <taxon>Methanobacteriota</taxon>
        <taxon>candidate division MSBL1</taxon>
    </lineage>
</organism>
<protein>
    <submittedName>
        <fullName evidence="2">Uncharacterized protein</fullName>
    </submittedName>
</protein>
<proteinExistence type="predicted"/>
<evidence type="ECO:0000313" key="3">
    <source>
        <dbReference type="Proteomes" id="UP000070414"/>
    </source>
</evidence>
<feature type="transmembrane region" description="Helical" evidence="1">
    <location>
        <begin position="21"/>
        <end position="39"/>
    </location>
</feature>
<keyword evidence="1" id="KW-0472">Membrane</keyword>
<evidence type="ECO:0000256" key="1">
    <source>
        <dbReference type="SAM" id="Phobius"/>
    </source>
</evidence>
<reference evidence="2 3" key="1">
    <citation type="journal article" date="2016" name="Sci. Rep.">
        <title>Metabolic traits of an uncultured archaeal lineage -MSBL1- from brine pools of the Red Sea.</title>
        <authorList>
            <person name="Mwirichia R."/>
            <person name="Alam I."/>
            <person name="Rashid M."/>
            <person name="Vinu M."/>
            <person name="Ba-Alawi W."/>
            <person name="Anthony Kamau A."/>
            <person name="Kamanda Ngugi D."/>
            <person name="Goker M."/>
            <person name="Klenk H.P."/>
            <person name="Bajic V."/>
            <person name="Stingl U."/>
        </authorList>
    </citation>
    <scope>NUCLEOTIDE SEQUENCE [LARGE SCALE GENOMIC DNA]</scope>
    <source>
        <strain evidence="2">SCGC-AAA259I14</strain>
    </source>
</reference>
<accession>A0A133UTM3</accession>
<comment type="caution">
    <text evidence="2">The sequence shown here is derived from an EMBL/GenBank/DDBJ whole genome shotgun (WGS) entry which is preliminary data.</text>
</comment>
<dbReference type="Proteomes" id="UP000070414">
    <property type="component" value="Unassembled WGS sequence"/>
</dbReference>
<gene>
    <name evidence="2" type="ORF">AKJ38_00980</name>
</gene>
<name>A0A133UTM3_9EURY</name>
<keyword evidence="1" id="KW-0812">Transmembrane</keyword>
<keyword evidence="3" id="KW-1185">Reference proteome</keyword>
<feature type="transmembrane region" description="Helical" evidence="1">
    <location>
        <begin position="45"/>
        <end position="67"/>
    </location>
</feature>
<sequence length="73" mass="8501">MMYRKSGEISLRACSLLGVSLYKFVPWIVGAGLLSATILRFFSTALWSMTAFGVFVVFIMMIVLWWWMWRGRN</sequence>
<dbReference type="AlphaFoldDB" id="A0A133UTM3"/>
<evidence type="ECO:0000313" key="2">
    <source>
        <dbReference type="EMBL" id="KXA97519.1"/>
    </source>
</evidence>
<keyword evidence="1" id="KW-1133">Transmembrane helix</keyword>
<dbReference type="EMBL" id="LHXS01000010">
    <property type="protein sequence ID" value="KXA97519.1"/>
    <property type="molecule type" value="Genomic_DNA"/>
</dbReference>